<keyword evidence="3" id="KW-0326">Glycosidase</keyword>
<evidence type="ECO:0000256" key="1">
    <source>
        <dbReference type="ARBA" id="ARBA00007401"/>
    </source>
</evidence>
<keyword evidence="2" id="KW-0378">Hydrolase</keyword>
<dbReference type="RefSeq" id="WP_160044952.1">
    <property type="nucleotide sequence ID" value="NZ_BORQ01000011.1"/>
</dbReference>
<evidence type="ECO:0000256" key="3">
    <source>
        <dbReference type="ARBA" id="ARBA00023295"/>
    </source>
</evidence>
<sequence>MLNADQTVPAADGNAIAHVEACIVDEEGNVVPNGEFELSFDWEGAGAVIGVDNGDLRCHEPYKGRRRTSRGGKCLAIVQSKPESGEIRLKASAKGLADGAVSINVET</sequence>
<accession>A0A919XPU9</accession>
<dbReference type="GO" id="GO:0016798">
    <property type="term" value="F:hydrolase activity, acting on glycosyl bonds"/>
    <property type="evidence" value="ECO:0007669"/>
    <property type="project" value="UniProtKB-KW"/>
</dbReference>
<feature type="domain" description="Glycoside hydrolase family 2" evidence="4">
    <location>
        <begin position="2"/>
        <end position="101"/>
    </location>
</feature>
<comment type="similarity">
    <text evidence="1">Belongs to the glycosyl hydrolase 2 family.</text>
</comment>
<reference evidence="5" key="1">
    <citation type="submission" date="2021-03" db="EMBL/GenBank/DDBJ databases">
        <title>Antimicrobial resistance genes in bacteria isolated from Japanese honey, and their potential for conferring macrolide and lincosamide resistance in the American foulbrood pathogen Paenibacillus larvae.</title>
        <authorList>
            <person name="Okamoto M."/>
            <person name="Kumagai M."/>
            <person name="Kanamori H."/>
            <person name="Takamatsu D."/>
        </authorList>
    </citation>
    <scope>NUCLEOTIDE SEQUENCE</scope>
    <source>
        <strain evidence="5">J2TS6</strain>
    </source>
</reference>
<dbReference type="InterPro" id="IPR013783">
    <property type="entry name" value="Ig-like_fold"/>
</dbReference>
<comment type="caution">
    <text evidence="5">The sequence shown here is derived from an EMBL/GenBank/DDBJ whole genome shotgun (WGS) entry which is preliminary data.</text>
</comment>
<dbReference type="Proteomes" id="UP000679779">
    <property type="component" value="Unassembled WGS sequence"/>
</dbReference>
<name>A0A919XPU9_9BACL</name>
<dbReference type="Pfam" id="PF18565">
    <property type="entry name" value="Glyco_hydro2_C5"/>
    <property type="match status" value="1"/>
</dbReference>
<dbReference type="PANTHER" id="PTHR42732:SF1">
    <property type="entry name" value="BETA-MANNOSIDASE"/>
    <property type="match status" value="1"/>
</dbReference>
<evidence type="ECO:0000313" key="5">
    <source>
        <dbReference type="EMBL" id="GIO34552.1"/>
    </source>
</evidence>
<organism evidence="5 6">
    <name type="scientific">Paenibacillus albilobatus</name>
    <dbReference type="NCBI Taxonomy" id="2716884"/>
    <lineage>
        <taxon>Bacteria</taxon>
        <taxon>Bacillati</taxon>
        <taxon>Bacillota</taxon>
        <taxon>Bacilli</taxon>
        <taxon>Bacillales</taxon>
        <taxon>Paenibacillaceae</taxon>
        <taxon>Paenibacillus</taxon>
    </lineage>
</organism>
<proteinExistence type="inferred from homology"/>
<dbReference type="EMBL" id="BORQ01000011">
    <property type="protein sequence ID" value="GIO34552.1"/>
    <property type="molecule type" value="Genomic_DNA"/>
</dbReference>
<dbReference type="PANTHER" id="PTHR42732">
    <property type="entry name" value="BETA-GALACTOSIDASE"/>
    <property type="match status" value="1"/>
</dbReference>
<protein>
    <recommendedName>
        <fullName evidence="4">Glycoside hydrolase family 2 domain-containing protein</fullName>
    </recommendedName>
</protein>
<gene>
    <name evidence="5" type="ORF">J2TS6_56930</name>
</gene>
<dbReference type="Gene3D" id="2.60.40.10">
    <property type="entry name" value="Immunoglobulins"/>
    <property type="match status" value="1"/>
</dbReference>
<dbReference type="InterPro" id="IPR040605">
    <property type="entry name" value="Glyco_hydro2_dom5"/>
</dbReference>
<evidence type="ECO:0000259" key="4">
    <source>
        <dbReference type="Pfam" id="PF18565"/>
    </source>
</evidence>
<keyword evidence="6" id="KW-1185">Reference proteome</keyword>
<dbReference type="AlphaFoldDB" id="A0A919XPU9"/>
<dbReference type="InterPro" id="IPR051913">
    <property type="entry name" value="GH2_Domain-Containing"/>
</dbReference>
<evidence type="ECO:0000256" key="2">
    <source>
        <dbReference type="ARBA" id="ARBA00022801"/>
    </source>
</evidence>
<evidence type="ECO:0000313" key="6">
    <source>
        <dbReference type="Proteomes" id="UP000679779"/>
    </source>
</evidence>